<organism evidence="8 9">
    <name type="scientific">Clonostachys solani</name>
    <dbReference type="NCBI Taxonomy" id="160281"/>
    <lineage>
        <taxon>Eukaryota</taxon>
        <taxon>Fungi</taxon>
        <taxon>Dikarya</taxon>
        <taxon>Ascomycota</taxon>
        <taxon>Pezizomycotina</taxon>
        <taxon>Sordariomycetes</taxon>
        <taxon>Hypocreomycetidae</taxon>
        <taxon>Hypocreales</taxon>
        <taxon>Bionectriaceae</taxon>
        <taxon>Clonostachys</taxon>
    </lineage>
</organism>
<keyword evidence="2" id="KW-0479">Metal-binding</keyword>
<dbReference type="GO" id="GO:0003677">
    <property type="term" value="F:DNA binding"/>
    <property type="evidence" value="ECO:0007669"/>
    <property type="project" value="InterPro"/>
</dbReference>
<dbReference type="GO" id="GO:0008270">
    <property type="term" value="F:zinc ion binding"/>
    <property type="evidence" value="ECO:0007669"/>
    <property type="project" value="InterPro"/>
</dbReference>
<evidence type="ECO:0000256" key="1">
    <source>
        <dbReference type="ARBA" id="ARBA00004123"/>
    </source>
</evidence>
<dbReference type="AlphaFoldDB" id="A0A9N9ZIL7"/>
<dbReference type="CDD" id="cd00067">
    <property type="entry name" value="GAL4"/>
    <property type="match status" value="1"/>
</dbReference>
<feature type="compositionally biased region" description="Polar residues" evidence="6">
    <location>
        <begin position="542"/>
        <end position="553"/>
    </location>
</feature>
<protein>
    <recommendedName>
        <fullName evidence="7">Zn(2)-C6 fungal-type domain-containing protein</fullName>
    </recommendedName>
</protein>
<dbReference type="InterPro" id="IPR001138">
    <property type="entry name" value="Zn2Cys6_DnaBD"/>
</dbReference>
<evidence type="ECO:0000256" key="4">
    <source>
        <dbReference type="ARBA" id="ARBA00023163"/>
    </source>
</evidence>
<reference evidence="8 9" key="2">
    <citation type="submission" date="2021-10" db="EMBL/GenBank/DDBJ databases">
        <authorList>
            <person name="Piombo E."/>
        </authorList>
    </citation>
    <scope>NUCLEOTIDE SEQUENCE [LARGE SCALE GENOMIC DNA]</scope>
</reference>
<evidence type="ECO:0000313" key="8">
    <source>
        <dbReference type="EMBL" id="CAH0056008.1"/>
    </source>
</evidence>
<name>A0A9N9ZIL7_9HYPO</name>
<dbReference type="PROSITE" id="PS00463">
    <property type="entry name" value="ZN2_CY6_FUNGAL_1"/>
    <property type="match status" value="1"/>
</dbReference>
<dbReference type="GO" id="GO:0006351">
    <property type="term" value="P:DNA-templated transcription"/>
    <property type="evidence" value="ECO:0007669"/>
    <property type="project" value="InterPro"/>
</dbReference>
<evidence type="ECO:0000256" key="6">
    <source>
        <dbReference type="SAM" id="MobiDB-lite"/>
    </source>
</evidence>
<feature type="region of interest" description="Disordered" evidence="6">
    <location>
        <begin position="539"/>
        <end position="560"/>
    </location>
</feature>
<comment type="subcellular location">
    <subcellularLocation>
        <location evidence="1">Nucleus</location>
    </subcellularLocation>
</comment>
<dbReference type="InterPro" id="IPR007219">
    <property type="entry name" value="XnlR_reg_dom"/>
</dbReference>
<reference evidence="9" key="1">
    <citation type="submission" date="2019-06" db="EMBL/GenBank/DDBJ databases">
        <authorList>
            <person name="Broberg M."/>
        </authorList>
    </citation>
    <scope>NUCLEOTIDE SEQUENCE [LARGE SCALE GENOMIC DNA]</scope>
</reference>
<evidence type="ECO:0000256" key="2">
    <source>
        <dbReference type="ARBA" id="ARBA00022723"/>
    </source>
</evidence>
<dbReference type="Pfam" id="PF04082">
    <property type="entry name" value="Fungal_trans"/>
    <property type="match status" value="1"/>
</dbReference>
<dbReference type="EMBL" id="CABFOC020000063">
    <property type="protein sequence ID" value="CAH0056008.1"/>
    <property type="molecule type" value="Genomic_DNA"/>
</dbReference>
<keyword evidence="5" id="KW-0539">Nucleus</keyword>
<evidence type="ECO:0000256" key="5">
    <source>
        <dbReference type="ARBA" id="ARBA00023242"/>
    </source>
</evidence>
<keyword evidence="4" id="KW-0804">Transcription</keyword>
<evidence type="ECO:0000256" key="3">
    <source>
        <dbReference type="ARBA" id="ARBA00023015"/>
    </source>
</evidence>
<proteinExistence type="predicted"/>
<dbReference type="PANTHER" id="PTHR47338">
    <property type="entry name" value="ZN(II)2CYS6 TRANSCRIPTION FACTOR (EUROFUNG)-RELATED"/>
    <property type="match status" value="1"/>
</dbReference>
<comment type="caution">
    <text evidence="8">The sequence shown here is derived from an EMBL/GenBank/DDBJ whole genome shotgun (WGS) entry which is preliminary data.</text>
</comment>
<dbReference type="GO" id="GO:0005634">
    <property type="term" value="C:nucleus"/>
    <property type="evidence" value="ECO:0007669"/>
    <property type="project" value="UniProtKB-SubCell"/>
</dbReference>
<dbReference type="OrthoDB" id="3862662at2759"/>
<sequence>MSPDSESLGYARKACIPCRRSKRRCDRTLPSCNLCKRKEVECGYPTRQQTASHSPRLTVQQHSLLDQGPDSPACSAPPGPSRAAEVDPNAVYFIAPHIFHQARLELPRQELSIPAEVLNLLGDASSIRDISTTFFRTVHRWLPIISKRGFSLHLLNPLARRRTELSLLALCMKLCCTPPDDDAGVATRLYRAAKQFHFEVETAGTLSIHTLQANILIALYEMAHAIYPAAYLTVGACARQGLALGADKLPMDGAGDGNSRTSTWQEVEERRRAWWAVLMLDRFSSLSNSARPLSTEDPPFDAFLPVDDSVWDDWSSAPGDSIRFSAGFNLKMGSFARLAQATHLLSQALRSISLSASERDVPQPDETAQLRRTLLALVSVADREATVRKLEYCAPSALSLSAILLLEENRAHQDNPRDDFKSSWLSFESLWPESRTALNRLSAAAVSYSATCPAVPDAPHIVPIFLIHVMYQVCSILLRISQGSPDGNIRDQISTIKHFLGQIATRWRLGGAYLKILEAQEIAISSNSVETQLSFLPAQFEPSPSSSTETGFSVGTEPMV</sequence>
<gene>
    <name evidence="8" type="ORF">CSOL1703_00005942</name>
</gene>
<dbReference type="InterPro" id="IPR036864">
    <property type="entry name" value="Zn2-C6_fun-type_DNA-bd_sf"/>
</dbReference>
<dbReference type="PANTHER" id="PTHR47338:SF20">
    <property type="entry name" value="ZN(II)2CYS6 TRANSCRIPTION FACTOR (EUROFUNG)"/>
    <property type="match status" value="1"/>
</dbReference>
<evidence type="ECO:0000313" key="9">
    <source>
        <dbReference type="Proteomes" id="UP000775872"/>
    </source>
</evidence>
<dbReference type="SUPFAM" id="SSF57701">
    <property type="entry name" value="Zn2/Cys6 DNA-binding domain"/>
    <property type="match status" value="1"/>
</dbReference>
<keyword evidence="3" id="KW-0805">Transcription regulation</keyword>
<dbReference type="SMART" id="SM00066">
    <property type="entry name" value="GAL4"/>
    <property type="match status" value="1"/>
</dbReference>
<dbReference type="SMART" id="SM00906">
    <property type="entry name" value="Fungal_trans"/>
    <property type="match status" value="1"/>
</dbReference>
<dbReference type="Proteomes" id="UP000775872">
    <property type="component" value="Unassembled WGS sequence"/>
</dbReference>
<dbReference type="Pfam" id="PF00172">
    <property type="entry name" value="Zn_clus"/>
    <property type="match status" value="1"/>
</dbReference>
<feature type="domain" description="Zn(2)-C6 fungal-type" evidence="7">
    <location>
        <begin position="14"/>
        <end position="44"/>
    </location>
</feature>
<dbReference type="Gene3D" id="4.10.240.10">
    <property type="entry name" value="Zn(2)-C6 fungal-type DNA-binding domain"/>
    <property type="match status" value="1"/>
</dbReference>
<dbReference type="CDD" id="cd12148">
    <property type="entry name" value="fungal_TF_MHR"/>
    <property type="match status" value="1"/>
</dbReference>
<dbReference type="InterPro" id="IPR050815">
    <property type="entry name" value="TF_fung"/>
</dbReference>
<evidence type="ECO:0000259" key="7">
    <source>
        <dbReference type="PROSITE" id="PS50048"/>
    </source>
</evidence>
<accession>A0A9N9ZIL7</accession>
<keyword evidence="9" id="KW-1185">Reference proteome</keyword>
<dbReference type="PROSITE" id="PS50048">
    <property type="entry name" value="ZN2_CY6_FUNGAL_2"/>
    <property type="match status" value="1"/>
</dbReference>
<dbReference type="GO" id="GO:0000981">
    <property type="term" value="F:DNA-binding transcription factor activity, RNA polymerase II-specific"/>
    <property type="evidence" value="ECO:0007669"/>
    <property type="project" value="InterPro"/>
</dbReference>